<keyword evidence="9" id="KW-1185">Reference proteome</keyword>
<dbReference type="PANTHER" id="PTHR43401:SF2">
    <property type="entry name" value="L-THREONINE 3-DEHYDROGENASE"/>
    <property type="match status" value="1"/>
</dbReference>
<dbReference type="PROSITE" id="PS00059">
    <property type="entry name" value="ADH_ZINC"/>
    <property type="match status" value="1"/>
</dbReference>
<evidence type="ECO:0000313" key="8">
    <source>
        <dbReference type="EMBL" id="GAA4391904.1"/>
    </source>
</evidence>
<dbReference type="RefSeq" id="WP_137318960.1">
    <property type="nucleotide sequence ID" value="NZ_BAABGL010000015.1"/>
</dbReference>
<evidence type="ECO:0000256" key="5">
    <source>
        <dbReference type="RuleBase" id="RU361277"/>
    </source>
</evidence>
<reference evidence="9" key="1">
    <citation type="journal article" date="2019" name="Int. J. Syst. Evol. Microbiol.">
        <title>The Global Catalogue of Microorganisms (GCM) 10K type strain sequencing project: providing services to taxonomists for standard genome sequencing and annotation.</title>
        <authorList>
            <consortium name="The Broad Institute Genomics Platform"/>
            <consortium name="The Broad Institute Genome Sequencing Center for Infectious Disease"/>
            <person name="Wu L."/>
            <person name="Ma J."/>
        </authorList>
    </citation>
    <scope>NUCLEOTIDE SEQUENCE [LARGE SCALE GENOMIC DNA]</scope>
    <source>
        <strain evidence="9">JCM 17808</strain>
    </source>
</reference>
<dbReference type="EMBL" id="BAABGL010000015">
    <property type="protein sequence ID" value="GAA4391904.1"/>
    <property type="molecule type" value="Genomic_DNA"/>
</dbReference>
<proteinExistence type="inferred from homology"/>
<dbReference type="SUPFAM" id="SSF51735">
    <property type="entry name" value="NAD(P)-binding Rossmann-fold domains"/>
    <property type="match status" value="1"/>
</dbReference>
<dbReference type="Gene3D" id="3.40.50.720">
    <property type="entry name" value="NAD(P)-binding Rossmann-like Domain"/>
    <property type="match status" value="1"/>
</dbReference>
<keyword evidence="4" id="KW-0560">Oxidoreductase</keyword>
<protein>
    <submittedName>
        <fullName evidence="8">Alcohol dehydrogenase family protein</fullName>
    </submittedName>
</protein>
<comment type="caution">
    <text evidence="8">The sequence shown here is derived from an EMBL/GenBank/DDBJ whole genome shotgun (WGS) entry which is preliminary data.</text>
</comment>
<comment type="similarity">
    <text evidence="5">Belongs to the zinc-containing alcohol dehydrogenase family.</text>
</comment>
<evidence type="ECO:0000313" key="9">
    <source>
        <dbReference type="Proteomes" id="UP001500642"/>
    </source>
</evidence>
<dbReference type="Proteomes" id="UP001500642">
    <property type="component" value="Unassembled WGS sequence"/>
</dbReference>
<gene>
    <name evidence="8" type="ORF">GCM10023167_19590</name>
</gene>
<name>A0ABP8JJS7_9MICO</name>
<dbReference type="Pfam" id="PF08240">
    <property type="entry name" value="ADH_N"/>
    <property type="match status" value="1"/>
</dbReference>
<evidence type="ECO:0000259" key="6">
    <source>
        <dbReference type="Pfam" id="PF00107"/>
    </source>
</evidence>
<evidence type="ECO:0000256" key="2">
    <source>
        <dbReference type="ARBA" id="ARBA00022723"/>
    </source>
</evidence>
<organism evidence="8 9">
    <name type="scientific">Brevibacterium pityocampae</name>
    <dbReference type="NCBI Taxonomy" id="506594"/>
    <lineage>
        <taxon>Bacteria</taxon>
        <taxon>Bacillati</taxon>
        <taxon>Actinomycetota</taxon>
        <taxon>Actinomycetes</taxon>
        <taxon>Micrococcales</taxon>
        <taxon>Brevibacteriaceae</taxon>
        <taxon>Brevibacterium</taxon>
    </lineage>
</organism>
<dbReference type="Pfam" id="PF00107">
    <property type="entry name" value="ADH_zinc_N"/>
    <property type="match status" value="1"/>
</dbReference>
<comment type="cofactor">
    <cofactor evidence="1 5">
        <name>Zn(2+)</name>
        <dbReference type="ChEBI" id="CHEBI:29105"/>
    </cofactor>
</comment>
<dbReference type="InterPro" id="IPR013154">
    <property type="entry name" value="ADH-like_N"/>
</dbReference>
<dbReference type="InterPro" id="IPR050129">
    <property type="entry name" value="Zn_alcohol_dh"/>
</dbReference>
<dbReference type="InterPro" id="IPR036291">
    <property type="entry name" value="NAD(P)-bd_dom_sf"/>
</dbReference>
<keyword evidence="3 5" id="KW-0862">Zinc</keyword>
<evidence type="ECO:0000259" key="7">
    <source>
        <dbReference type="Pfam" id="PF08240"/>
    </source>
</evidence>
<dbReference type="SUPFAM" id="SSF50129">
    <property type="entry name" value="GroES-like"/>
    <property type="match status" value="1"/>
</dbReference>
<sequence length="362" mass="37893">MTAAQPLPATMRAARLTLDENLAAEQPVPARSGTGLEGRGLSYGVADFPVPVPGPGQVLVEMAYASVCGSDVHLALDGFHRPEMLDAPGYPGHEGAGTIVAVGADVHLAGADGETTPGALSPGMRVITVPSGRLGGCFAQYQAIDAGSVIPLREDDVLERALMAQQLGCTIAALAKYWREGTRTAAVLGLGSAGQFFTQLLRARGVEVYASDVDAARIGFGRELGARAVHADELDALVAGAHPEGVDLVVEAAGLDATRAQAVELARHRGVVGAFGYPETWEGTFPTMAAFRKSVTVEWFSNAQGEPGQWCFHEALEAIRTGAVRVDHMTQVRMGLEDVPRALEATRAHGEGAAKITITIRP</sequence>
<dbReference type="Gene3D" id="3.90.180.10">
    <property type="entry name" value="Medium-chain alcohol dehydrogenases, catalytic domain"/>
    <property type="match status" value="2"/>
</dbReference>
<feature type="domain" description="Alcohol dehydrogenase-like C-terminal" evidence="6">
    <location>
        <begin position="194"/>
        <end position="298"/>
    </location>
</feature>
<evidence type="ECO:0000256" key="4">
    <source>
        <dbReference type="ARBA" id="ARBA00023002"/>
    </source>
</evidence>
<evidence type="ECO:0000256" key="3">
    <source>
        <dbReference type="ARBA" id="ARBA00022833"/>
    </source>
</evidence>
<feature type="domain" description="Alcohol dehydrogenase-like N-terminal" evidence="7">
    <location>
        <begin position="54"/>
        <end position="152"/>
    </location>
</feature>
<dbReference type="PANTHER" id="PTHR43401">
    <property type="entry name" value="L-THREONINE 3-DEHYDROGENASE"/>
    <property type="match status" value="1"/>
</dbReference>
<accession>A0ABP8JJS7</accession>
<evidence type="ECO:0000256" key="1">
    <source>
        <dbReference type="ARBA" id="ARBA00001947"/>
    </source>
</evidence>
<dbReference type="InterPro" id="IPR011032">
    <property type="entry name" value="GroES-like_sf"/>
</dbReference>
<dbReference type="InterPro" id="IPR013149">
    <property type="entry name" value="ADH-like_C"/>
</dbReference>
<dbReference type="InterPro" id="IPR002328">
    <property type="entry name" value="ADH_Zn_CS"/>
</dbReference>
<keyword evidence="2 5" id="KW-0479">Metal-binding</keyword>